<feature type="compositionally biased region" description="Polar residues" evidence="1">
    <location>
        <begin position="1"/>
        <end position="30"/>
    </location>
</feature>
<feature type="region of interest" description="Disordered" evidence="1">
    <location>
        <begin position="1"/>
        <end position="35"/>
    </location>
</feature>
<comment type="caution">
    <text evidence="2">The sequence shown here is derived from an EMBL/GenBank/DDBJ whole genome shotgun (WGS) entry which is preliminary data.</text>
</comment>
<protein>
    <submittedName>
        <fullName evidence="2">Uncharacterized protein</fullName>
    </submittedName>
</protein>
<evidence type="ECO:0000256" key="1">
    <source>
        <dbReference type="SAM" id="MobiDB-lite"/>
    </source>
</evidence>
<dbReference type="Proteomes" id="UP000460257">
    <property type="component" value="Unassembled WGS sequence"/>
</dbReference>
<proteinExistence type="predicted"/>
<keyword evidence="3" id="KW-1185">Reference proteome</keyword>
<dbReference type="AlphaFoldDB" id="A0A6N7IWJ0"/>
<organism evidence="2 3">
    <name type="scientific">Candidatus Weimeria bifida</name>
    <dbReference type="NCBI Taxonomy" id="2599074"/>
    <lineage>
        <taxon>Bacteria</taxon>
        <taxon>Bacillati</taxon>
        <taxon>Bacillota</taxon>
        <taxon>Clostridia</taxon>
        <taxon>Lachnospirales</taxon>
        <taxon>Lachnospiraceae</taxon>
        <taxon>Candidatus Weimeria</taxon>
    </lineage>
</organism>
<evidence type="ECO:0000313" key="2">
    <source>
        <dbReference type="EMBL" id="MQN00665.1"/>
    </source>
</evidence>
<accession>A0A6N7IWJ0</accession>
<dbReference type="EMBL" id="VOGC01000002">
    <property type="protein sequence ID" value="MQN00665.1"/>
    <property type="molecule type" value="Genomic_DNA"/>
</dbReference>
<gene>
    <name evidence="2" type="ORF">FRC54_01510</name>
</gene>
<name>A0A6N7IWJ0_9FIRM</name>
<sequence length="59" mass="5968">MSAEQSLSNLSSNTSAQSTTETDNTASASKTAPVAGTATDVASEIESLNGVVPLQVIER</sequence>
<reference evidence="2" key="1">
    <citation type="journal article" date="2020" name="Appl. Environ. Microbiol.">
        <title>Medium-Chain Fatty Acid Synthesis by 'Candidatus Weimeria bifida' gen. nov., sp. nov., and 'Candidatus Pseudoramibacter fermentans' sp. nov.</title>
        <authorList>
            <person name="Scarborough M.J."/>
            <person name="Myers K.S."/>
            <person name="Donohue T.J."/>
            <person name="Noguera D.R."/>
        </authorList>
    </citation>
    <scope>NUCLEOTIDE SEQUENCE</scope>
    <source>
        <strain evidence="2">LCO1.1</strain>
    </source>
</reference>
<evidence type="ECO:0000313" key="3">
    <source>
        <dbReference type="Proteomes" id="UP000460257"/>
    </source>
</evidence>